<reference evidence="10 11" key="1">
    <citation type="submission" date="2019-08" db="EMBL/GenBank/DDBJ databases">
        <title>Genomic characterization of a novel candidate phylum (ARYD3) from a high temperature, high salinity tertiary oil reservoir in north central Oklahoma, USA.</title>
        <authorList>
            <person name="Youssef N.H."/>
            <person name="Yadav A."/>
            <person name="Elshahed M.S."/>
        </authorList>
    </citation>
    <scope>NUCLEOTIDE SEQUENCE [LARGE SCALE GENOMIC DNA]</scope>
    <source>
        <strain evidence="10">ARYD1</strain>
    </source>
</reference>
<dbReference type="InterPro" id="IPR003594">
    <property type="entry name" value="HATPase_dom"/>
</dbReference>
<dbReference type="SMART" id="SM00388">
    <property type="entry name" value="HisKA"/>
    <property type="match status" value="1"/>
</dbReference>
<dbReference type="PANTHER" id="PTHR45453">
    <property type="entry name" value="PHOSPHATE REGULON SENSOR PROTEIN PHOR"/>
    <property type="match status" value="1"/>
</dbReference>
<dbReference type="Gene3D" id="3.30.450.20">
    <property type="entry name" value="PAS domain"/>
    <property type="match status" value="1"/>
</dbReference>
<dbReference type="CDD" id="cd00082">
    <property type="entry name" value="HisKA"/>
    <property type="match status" value="1"/>
</dbReference>
<evidence type="ECO:0000256" key="6">
    <source>
        <dbReference type="ARBA" id="ARBA00023012"/>
    </source>
</evidence>
<dbReference type="Pfam" id="PF02518">
    <property type="entry name" value="HATPase_c"/>
    <property type="match status" value="1"/>
</dbReference>
<dbReference type="InterPro" id="IPR036097">
    <property type="entry name" value="HisK_dim/P_sf"/>
</dbReference>
<dbReference type="RefSeq" id="WP_273265616.1">
    <property type="nucleotide sequence ID" value="NZ_JAAZVV010000029.1"/>
</dbReference>
<dbReference type="GO" id="GO:0004721">
    <property type="term" value="F:phosphoprotein phosphatase activity"/>
    <property type="evidence" value="ECO:0007669"/>
    <property type="project" value="TreeGrafter"/>
</dbReference>
<dbReference type="SUPFAM" id="SSF55874">
    <property type="entry name" value="ATPase domain of HSP90 chaperone/DNA topoisomerase II/histidine kinase"/>
    <property type="match status" value="1"/>
</dbReference>
<dbReference type="EC" id="2.7.13.3" evidence="2"/>
<feature type="transmembrane region" description="Helical" evidence="8">
    <location>
        <begin position="6"/>
        <end position="26"/>
    </location>
</feature>
<protein>
    <recommendedName>
        <fullName evidence="2">histidine kinase</fullName>
        <ecNumber evidence="2">2.7.13.3</ecNumber>
    </recommendedName>
</protein>
<keyword evidence="8" id="KW-1133">Transmembrane helix</keyword>
<accession>A0A5D0MMX6</accession>
<dbReference type="InterPro" id="IPR004358">
    <property type="entry name" value="Sig_transdc_His_kin-like_C"/>
</dbReference>
<dbReference type="Pfam" id="PF00512">
    <property type="entry name" value="HisKA"/>
    <property type="match status" value="1"/>
</dbReference>
<evidence type="ECO:0000256" key="2">
    <source>
        <dbReference type="ARBA" id="ARBA00012438"/>
    </source>
</evidence>
<name>A0A5D0MMX6_FLESI</name>
<dbReference type="PROSITE" id="PS50109">
    <property type="entry name" value="HIS_KIN"/>
    <property type="match status" value="1"/>
</dbReference>
<organism evidence="10 11">
    <name type="scientific">Flexistipes sinusarabici</name>
    <dbReference type="NCBI Taxonomy" id="2352"/>
    <lineage>
        <taxon>Bacteria</taxon>
        <taxon>Pseudomonadati</taxon>
        <taxon>Deferribacterota</taxon>
        <taxon>Deferribacteres</taxon>
        <taxon>Deferribacterales</taxon>
        <taxon>Flexistipitaceae</taxon>
        <taxon>Flexistipes</taxon>
    </lineage>
</organism>
<proteinExistence type="predicted"/>
<evidence type="ECO:0000313" key="10">
    <source>
        <dbReference type="EMBL" id="TYB32800.1"/>
    </source>
</evidence>
<dbReference type="Pfam" id="PF13188">
    <property type="entry name" value="PAS_8"/>
    <property type="match status" value="1"/>
</dbReference>
<dbReference type="InterPro" id="IPR050351">
    <property type="entry name" value="BphY/WalK/GraS-like"/>
</dbReference>
<keyword evidence="3" id="KW-0597">Phosphoprotein</keyword>
<evidence type="ECO:0000313" key="11">
    <source>
        <dbReference type="Proteomes" id="UP000323337"/>
    </source>
</evidence>
<dbReference type="InterPro" id="IPR036890">
    <property type="entry name" value="HATPase_C_sf"/>
</dbReference>
<evidence type="ECO:0000256" key="1">
    <source>
        <dbReference type="ARBA" id="ARBA00000085"/>
    </source>
</evidence>
<evidence type="ECO:0000256" key="3">
    <source>
        <dbReference type="ARBA" id="ARBA00022553"/>
    </source>
</evidence>
<evidence type="ECO:0000256" key="4">
    <source>
        <dbReference type="ARBA" id="ARBA00022679"/>
    </source>
</evidence>
<dbReference type="EMBL" id="VSIV01000260">
    <property type="protein sequence ID" value="TYB32800.1"/>
    <property type="molecule type" value="Genomic_DNA"/>
</dbReference>
<evidence type="ECO:0000256" key="8">
    <source>
        <dbReference type="SAM" id="Phobius"/>
    </source>
</evidence>
<feature type="transmembrane region" description="Helical" evidence="8">
    <location>
        <begin position="165"/>
        <end position="184"/>
    </location>
</feature>
<dbReference type="GO" id="GO:0005886">
    <property type="term" value="C:plasma membrane"/>
    <property type="evidence" value="ECO:0007669"/>
    <property type="project" value="TreeGrafter"/>
</dbReference>
<dbReference type="InterPro" id="IPR000014">
    <property type="entry name" value="PAS"/>
</dbReference>
<gene>
    <name evidence="10" type="ORF">FXF49_09695</name>
</gene>
<dbReference type="SMART" id="SM00387">
    <property type="entry name" value="HATPase_c"/>
    <property type="match status" value="1"/>
</dbReference>
<comment type="catalytic activity">
    <reaction evidence="1">
        <text>ATP + protein L-histidine = ADP + protein N-phospho-L-histidine.</text>
        <dbReference type="EC" id="2.7.13.3"/>
    </reaction>
</comment>
<sequence>MKTFIRFFLLISIPIFIAVIVGFTIIQKNVISETKQQLVKDTKQKWLIVKDDFASVSGKNYLVYNKYAEISDKTNLRFTLIDKNGNVILDSTVVYEKIDLLDNHADRPEIKEALKTGNGTVIRYSKTLNKKLFYYAGKLPNGNILRIAYPFSYIKMLEKSITMQMTAVFTVLLVTIIIIVALLAQKLSLPIQRLNYIAENVEKGKTNIHFPKFRDPQMAKIAALIYKIFQAMLNKQNTLKAEQEKLEHIFSVMDEGILLTDTNNRVIHINESFKTLFDTDVEMGDNLLESLNDAELIDFFDEILQNDTVNRAQFPFRERIFEVYVNTMNDQKLVILHDVTDRIKYQLFKAELTGNISHELKTPISMIMNYAETLMINDDLDDKTRKKFLKTIYSSTDRLNELINDIVELHKLESLGENFEISEPVDLSGLKENMQMLYANVEDKDISFHFDNTKVNFFSEHLQSVITNLIDNAIKYSDGRRIGVTVHKKNSQLHITVDDEGPKIAEGDKKRIFERFYTCSKSRNKEKSGTGLGLSIVKHIVELYEGVIKLKTNEWGGNSFHIIMQEKSTESKN</sequence>
<keyword evidence="8" id="KW-0812">Transmembrane</keyword>
<dbReference type="InterPro" id="IPR003661">
    <property type="entry name" value="HisK_dim/P_dom"/>
</dbReference>
<keyword evidence="4" id="KW-0808">Transferase</keyword>
<dbReference type="GO" id="GO:0016036">
    <property type="term" value="P:cellular response to phosphate starvation"/>
    <property type="evidence" value="ECO:0007669"/>
    <property type="project" value="TreeGrafter"/>
</dbReference>
<feature type="domain" description="Histidine kinase" evidence="9">
    <location>
        <begin position="355"/>
        <end position="568"/>
    </location>
</feature>
<dbReference type="InterPro" id="IPR035965">
    <property type="entry name" value="PAS-like_dom_sf"/>
</dbReference>
<evidence type="ECO:0000256" key="5">
    <source>
        <dbReference type="ARBA" id="ARBA00022777"/>
    </source>
</evidence>
<dbReference type="Proteomes" id="UP000323337">
    <property type="component" value="Unassembled WGS sequence"/>
</dbReference>
<dbReference type="GO" id="GO:0000155">
    <property type="term" value="F:phosphorelay sensor kinase activity"/>
    <property type="evidence" value="ECO:0007669"/>
    <property type="project" value="InterPro"/>
</dbReference>
<dbReference type="AlphaFoldDB" id="A0A5D0MMX6"/>
<comment type="caution">
    <text evidence="10">The sequence shown here is derived from an EMBL/GenBank/DDBJ whole genome shotgun (WGS) entry which is preliminary data.</text>
</comment>
<dbReference type="Gene3D" id="1.10.287.130">
    <property type="match status" value="1"/>
</dbReference>
<dbReference type="Gene3D" id="3.30.565.10">
    <property type="entry name" value="Histidine kinase-like ATPase, C-terminal domain"/>
    <property type="match status" value="1"/>
</dbReference>
<dbReference type="PANTHER" id="PTHR45453:SF1">
    <property type="entry name" value="PHOSPHATE REGULON SENSOR PROTEIN PHOR"/>
    <property type="match status" value="1"/>
</dbReference>
<dbReference type="SUPFAM" id="SSF55785">
    <property type="entry name" value="PYP-like sensor domain (PAS domain)"/>
    <property type="match status" value="1"/>
</dbReference>
<evidence type="ECO:0000256" key="7">
    <source>
        <dbReference type="ARBA" id="ARBA00023136"/>
    </source>
</evidence>
<dbReference type="InterPro" id="IPR005467">
    <property type="entry name" value="His_kinase_dom"/>
</dbReference>
<keyword evidence="7 8" id="KW-0472">Membrane</keyword>
<dbReference type="SUPFAM" id="SSF47384">
    <property type="entry name" value="Homodimeric domain of signal transducing histidine kinase"/>
    <property type="match status" value="1"/>
</dbReference>
<keyword evidence="6" id="KW-0902">Two-component regulatory system</keyword>
<evidence type="ECO:0000259" key="9">
    <source>
        <dbReference type="PROSITE" id="PS50109"/>
    </source>
</evidence>
<dbReference type="PRINTS" id="PR00344">
    <property type="entry name" value="BCTRLSENSOR"/>
</dbReference>
<keyword evidence="5" id="KW-0418">Kinase</keyword>
<dbReference type="CDD" id="cd00075">
    <property type="entry name" value="HATPase"/>
    <property type="match status" value="1"/>
</dbReference>